<dbReference type="OrthoDB" id="5917626at2"/>
<dbReference type="AlphaFoldDB" id="A0A3S0ILI6"/>
<keyword evidence="3" id="KW-1185">Reference proteome</keyword>
<gene>
    <name evidence="2" type="ORF">EKG38_16460</name>
</gene>
<keyword evidence="1" id="KW-0472">Membrane</keyword>
<protein>
    <submittedName>
        <fullName evidence="2">Tetrachloroethene dehalogenase</fullName>
    </submittedName>
</protein>
<name>A0A3S0ILI6_9GAMM</name>
<organism evidence="2 3">
    <name type="scientific">Shewanella canadensis</name>
    <dbReference type="NCBI Taxonomy" id="271096"/>
    <lineage>
        <taxon>Bacteria</taxon>
        <taxon>Pseudomonadati</taxon>
        <taxon>Pseudomonadota</taxon>
        <taxon>Gammaproteobacteria</taxon>
        <taxon>Alteromonadales</taxon>
        <taxon>Shewanellaceae</taxon>
        <taxon>Shewanella</taxon>
    </lineage>
</organism>
<keyword evidence="1" id="KW-0812">Transmembrane</keyword>
<accession>A0A3S0ILI6</accession>
<reference evidence="2 3" key="1">
    <citation type="submission" date="2018-12" db="EMBL/GenBank/DDBJ databases">
        <authorList>
            <person name="Yu L."/>
        </authorList>
    </citation>
    <scope>NUCLEOTIDE SEQUENCE [LARGE SCALE GENOMIC DNA]</scope>
    <source>
        <strain evidence="2 3">HAW-EB2</strain>
    </source>
</reference>
<feature type="transmembrane region" description="Helical" evidence="1">
    <location>
        <begin position="34"/>
        <end position="51"/>
    </location>
</feature>
<evidence type="ECO:0000256" key="1">
    <source>
        <dbReference type="SAM" id="Phobius"/>
    </source>
</evidence>
<evidence type="ECO:0000313" key="2">
    <source>
        <dbReference type="EMBL" id="RTR37927.1"/>
    </source>
</evidence>
<feature type="transmembrane region" description="Helical" evidence="1">
    <location>
        <begin position="63"/>
        <end position="81"/>
    </location>
</feature>
<evidence type="ECO:0000313" key="3">
    <source>
        <dbReference type="Proteomes" id="UP000267448"/>
    </source>
</evidence>
<dbReference type="EMBL" id="RXNU01000009">
    <property type="protein sequence ID" value="RTR37927.1"/>
    <property type="molecule type" value="Genomic_DNA"/>
</dbReference>
<dbReference type="Proteomes" id="UP000267448">
    <property type="component" value="Unassembled WGS sequence"/>
</dbReference>
<proteinExistence type="predicted"/>
<keyword evidence="1" id="KW-1133">Transmembrane helix</keyword>
<comment type="caution">
    <text evidence="2">The sequence shown here is derived from an EMBL/GenBank/DDBJ whole genome shotgun (WGS) entry which is preliminary data.</text>
</comment>
<sequence length="91" mass="10160">MGLMWFLMGMGTTAALWAYLSLRGRYQLGWKANLGLFSAFGFAWICIGWSWGSFAEGEPQSGAMGLISFGLPALVLFVMSWQKFIQPNKRV</sequence>
<feature type="transmembrane region" description="Helical" evidence="1">
    <location>
        <begin position="6"/>
        <end position="22"/>
    </location>
</feature>